<evidence type="ECO:0000256" key="1">
    <source>
        <dbReference type="ARBA" id="ARBA00022729"/>
    </source>
</evidence>
<dbReference type="Pfam" id="PF14312">
    <property type="entry name" value="FG-GAP_2"/>
    <property type="match status" value="1"/>
</dbReference>
<reference evidence="3" key="1">
    <citation type="submission" date="2021-01" db="EMBL/GenBank/DDBJ databases">
        <authorList>
            <person name="Corre E."/>
            <person name="Pelletier E."/>
            <person name="Niang G."/>
            <person name="Scheremetjew M."/>
            <person name="Finn R."/>
            <person name="Kale V."/>
            <person name="Holt S."/>
            <person name="Cochrane G."/>
            <person name="Meng A."/>
            <person name="Brown T."/>
            <person name="Cohen L."/>
        </authorList>
    </citation>
    <scope>NUCLEOTIDE SEQUENCE</scope>
    <source>
        <strain evidence="3">CCMP125</strain>
    </source>
</reference>
<evidence type="ECO:0000256" key="2">
    <source>
        <dbReference type="SAM" id="SignalP"/>
    </source>
</evidence>
<feature type="signal peptide" evidence="2">
    <location>
        <begin position="1"/>
        <end position="24"/>
    </location>
</feature>
<dbReference type="Gene3D" id="2.130.10.130">
    <property type="entry name" value="Integrin alpha, N-terminal"/>
    <property type="match status" value="1"/>
</dbReference>
<evidence type="ECO:0000313" key="3">
    <source>
        <dbReference type="EMBL" id="CAD9975492.1"/>
    </source>
</evidence>
<dbReference type="InterPro" id="IPR028994">
    <property type="entry name" value="Integrin_alpha_N"/>
</dbReference>
<sequence length="420" mass="46966">MMQCPRIFLYALCIVSFLSAWSRGEELDGFGLEIALEGDTSDAERQTIAVASINKLHIFWRAAAKEDRQPPVSNVTNLHDTNVLPWNKVQEFDHMGYDSPVVTFGPSVFKGDDEGVVHVFTAPIRSEVRADNIHPKNTWNHETIVPKRNQRFGSNLMALDEDTVVLRSIISKSQDEEEHTQLLVYQRQGKRGKFQQVQELDLGPPGRYEFDSGIARSMAASGDKLVLGGGTHLYLFVKKTRHNGSTWWTKTDKISTRLLTDMTRSISIDGNTVAVGYSPPIYPFGQGGSVTIFDIQKERFHKKQIITGLFSSFFGLSVALHKDDLVIGAPEEVYVYQRRSRGGHRFERKQMLTAANTKKGEMNLFGQNVAVQDNTILVGAYLKDGPGGGSAYVFSRKEPGSKWMHEQELKGEGDVVLGIQ</sequence>
<dbReference type="EMBL" id="HBHT01024284">
    <property type="protein sequence ID" value="CAD9975492.1"/>
    <property type="molecule type" value="Transcribed_RNA"/>
</dbReference>
<organism evidence="3">
    <name type="scientific">Entomoneis paludosa</name>
    <dbReference type="NCBI Taxonomy" id="265537"/>
    <lineage>
        <taxon>Eukaryota</taxon>
        <taxon>Sar</taxon>
        <taxon>Stramenopiles</taxon>
        <taxon>Ochrophyta</taxon>
        <taxon>Bacillariophyta</taxon>
        <taxon>Bacillariophyceae</taxon>
        <taxon>Bacillariophycidae</taxon>
        <taxon>Entomoneidaceae</taxon>
        <taxon>Entomoneis</taxon>
    </lineage>
</organism>
<dbReference type="PANTHER" id="PTHR36220:SF1">
    <property type="entry name" value="GAMMA TUBULIN COMPLEX COMPONENT C-TERMINAL DOMAIN-CONTAINING PROTEIN"/>
    <property type="match status" value="1"/>
</dbReference>
<dbReference type="PANTHER" id="PTHR36220">
    <property type="entry name" value="UNNAMED PRODUCT"/>
    <property type="match status" value="1"/>
</dbReference>
<protein>
    <submittedName>
        <fullName evidence="3">Uncharacterized protein</fullName>
    </submittedName>
</protein>
<dbReference type="AlphaFoldDB" id="A0A7S2YGL0"/>
<name>A0A7S2YGL0_9STRA</name>
<accession>A0A7S2YGL0</accession>
<gene>
    <name evidence="3" type="ORF">APAL1065_LOCUS16297</name>
</gene>
<dbReference type="InterPro" id="IPR013517">
    <property type="entry name" value="FG-GAP"/>
</dbReference>
<proteinExistence type="predicted"/>
<keyword evidence="1 2" id="KW-0732">Signal</keyword>
<feature type="chain" id="PRO_5031103472" evidence="2">
    <location>
        <begin position="25"/>
        <end position="420"/>
    </location>
</feature>